<gene>
    <name evidence="1" type="ORF">WKW80_31295</name>
</gene>
<comment type="caution">
    <text evidence="1">The sequence shown here is derived from an EMBL/GenBank/DDBJ whole genome shotgun (WGS) entry which is preliminary data.</text>
</comment>
<dbReference type="EMBL" id="JBBKZV010000034">
    <property type="protein sequence ID" value="MEJ8826458.1"/>
    <property type="molecule type" value="Genomic_DNA"/>
</dbReference>
<protein>
    <submittedName>
        <fullName evidence="1">Uncharacterized protein</fullName>
    </submittedName>
</protein>
<proteinExistence type="predicted"/>
<evidence type="ECO:0000313" key="1">
    <source>
        <dbReference type="EMBL" id="MEJ8826458.1"/>
    </source>
</evidence>
<dbReference type="RefSeq" id="WP_340367493.1">
    <property type="nucleotide sequence ID" value="NZ_JBBKZV010000034.1"/>
</dbReference>
<name>A0ABU8WA77_9BURK</name>
<sequence length="41" mass="4575">MTQTRNLQLLFPLTEWLVATATHMCLEADLFTAVPELVSGL</sequence>
<organism evidence="1 2">
    <name type="scientific">Variovorax humicola</name>
    <dbReference type="NCBI Taxonomy" id="1769758"/>
    <lineage>
        <taxon>Bacteria</taxon>
        <taxon>Pseudomonadati</taxon>
        <taxon>Pseudomonadota</taxon>
        <taxon>Betaproteobacteria</taxon>
        <taxon>Burkholderiales</taxon>
        <taxon>Comamonadaceae</taxon>
        <taxon>Variovorax</taxon>
    </lineage>
</organism>
<keyword evidence="2" id="KW-1185">Reference proteome</keyword>
<evidence type="ECO:0000313" key="2">
    <source>
        <dbReference type="Proteomes" id="UP001363010"/>
    </source>
</evidence>
<accession>A0ABU8WA77</accession>
<dbReference type="Proteomes" id="UP001363010">
    <property type="component" value="Unassembled WGS sequence"/>
</dbReference>
<reference evidence="1 2" key="1">
    <citation type="submission" date="2024-03" db="EMBL/GenBank/DDBJ databases">
        <title>Novel species of the genus Variovorax.</title>
        <authorList>
            <person name="Liu Q."/>
            <person name="Xin Y.-H."/>
        </authorList>
    </citation>
    <scope>NUCLEOTIDE SEQUENCE [LARGE SCALE GENOMIC DNA]</scope>
    <source>
        <strain evidence="1 2">KACC 18501</strain>
    </source>
</reference>